<gene>
    <name evidence="2" type="ORF">RchiOBHm_Chr3g0484841</name>
</gene>
<proteinExistence type="predicted"/>
<feature type="transmembrane region" description="Helical" evidence="1">
    <location>
        <begin position="77"/>
        <end position="100"/>
    </location>
</feature>
<keyword evidence="1" id="KW-0812">Transmembrane</keyword>
<keyword evidence="1" id="KW-1133">Transmembrane helix</keyword>
<organism evidence="2 3">
    <name type="scientific">Rosa chinensis</name>
    <name type="common">China rose</name>
    <dbReference type="NCBI Taxonomy" id="74649"/>
    <lineage>
        <taxon>Eukaryota</taxon>
        <taxon>Viridiplantae</taxon>
        <taxon>Streptophyta</taxon>
        <taxon>Embryophyta</taxon>
        <taxon>Tracheophyta</taxon>
        <taxon>Spermatophyta</taxon>
        <taxon>Magnoliopsida</taxon>
        <taxon>eudicotyledons</taxon>
        <taxon>Gunneridae</taxon>
        <taxon>Pentapetalae</taxon>
        <taxon>rosids</taxon>
        <taxon>fabids</taxon>
        <taxon>Rosales</taxon>
        <taxon>Rosaceae</taxon>
        <taxon>Rosoideae</taxon>
        <taxon>Rosoideae incertae sedis</taxon>
        <taxon>Rosa</taxon>
    </lineage>
</organism>
<name>A0A2P6REU5_ROSCH</name>
<keyword evidence="1" id="KW-0472">Membrane</keyword>
<reference evidence="2 3" key="1">
    <citation type="journal article" date="2018" name="Nat. Genet.">
        <title>The Rosa genome provides new insights in the design of modern roses.</title>
        <authorList>
            <person name="Bendahmane M."/>
        </authorList>
    </citation>
    <scope>NUCLEOTIDE SEQUENCE [LARGE SCALE GENOMIC DNA]</scope>
    <source>
        <strain evidence="3">cv. Old Blush</strain>
    </source>
</reference>
<dbReference type="Gramene" id="PRQ44953">
    <property type="protein sequence ID" value="PRQ44953"/>
    <property type="gene ID" value="RchiOBHm_Chr3g0484841"/>
</dbReference>
<evidence type="ECO:0000256" key="1">
    <source>
        <dbReference type="SAM" id="Phobius"/>
    </source>
</evidence>
<evidence type="ECO:0000313" key="3">
    <source>
        <dbReference type="Proteomes" id="UP000238479"/>
    </source>
</evidence>
<dbReference type="AlphaFoldDB" id="A0A2P6REU5"/>
<comment type="caution">
    <text evidence="2">The sequence shown here is derived from an EMBL/GenBank/DDBJ whole genome shotgun (WGS) entry which is preliminary data.</text>
</comment>
<sequence>MKKEQYHFLYISLLKRSNKTCFLYFISAEKLSRSYKENLELPLFDLATIVNVTCNFSNDNKLGEGDSRSVFKIDQKACYWIGLSALTLLMALLGSFSIFIKILD</sequence>
<dbReference type="EMBL" id="PDCK01000041">
    <property type="protein sequence ID" value="PRQ44953.1"/>
    <property type="molecule type" value="Genomic_DNA"/>
</dbReference>
<protein>
    <submittedName>
        <fullName evidence="2">Uncharacterized protein</fullName>
    </submittedName>
</protein>
<evidence type="ECO:0000313" key="2">
    <source>
        <dbReference type="EMBL" id="PRQ44953.1"/>
    </source>
</evidence>
<accession>A0A2P6REU5</accession>
<dbReference type="Proteomes" id="UP000238479">
    <property type="component" value="Chromosome 3"/>
</dbReference>
<keyword evidence="3" id="KW-1185">Reference proteome</keyword>